<name>B2FRZ6_STRMK</name>
<accession>B2FRZ6</accession>
<keyword evidence="2" id="KW-0472">Membrane</keyword>
<gene>
    <name evidence="2" type="ordered locus">Smlt1145</name>
</gene>
<keyword evidence="3" id="KW-1185">Reference proteome</keyword>
<dbReference type="AlphaFoldDB" id="B2FRZ6"/>
<dbReference type="EnsemblBacteria" id="CAQ44701">
    <property type="protein sequence ID" value="CAQ44701"/>
    <property type="gene ID" value="Smlt1145"/>
</dbReference>
<dbReference type="HOGENOM" id="CLU_1915820_0_0_6"/>
<reference evidence="2 3" key="1">
    <citation type="journal article" date="2008" name="Genome Biol.">
        <title>The complete genome, comparative and functional analysis of Stenotrophomonas maltophilia reveals an organism heavily shielded by drug resistance determinants.</title>
        <authorList>
            <person name="Crossman L.C."/>
            <person name="Gould V.C."/>
            <person name="Dow J.M."/>
            <person name="Vernikos G.S."/>
            <person name="Okazaki A."/>
            <person name="Sebaihia M."/>
            <person name="Saunders D."/>
            <person name="Arrowsmith C."/>
            <person name="Carver T."/>
            <person name="Peters N."/>
            <person name="Adlem E."/>
            <person name="Kerhornou A."/>
            <person name="Lord A."/>
            <person name="Murphy L."/>
            <person name="Seeger K."/>
            <person name="Squares R."/>
            <person name="Rutter S."/>
            <person name="Quail M.A."/>
            <person name="Rajandream M.A."/>
            <person name="Harris D."/>
            <person name="Churcher C."/>
            <person name="Bentley S.D."/>
            <person name="Parkhill J."/>
            <person name="Thomson N.R."/>
            <person name="Avison M.B."/>
        </authorList>
    </citation>
    <scope>NUCLEOTIDE SEQUENCE [LARGE SCALE GENOMIC DNA]</scope>
    <source>
        <strain evidence="2 3">K279a</strain>
    </source>
</reference>
<proteinExistence type="predicted"/>
<dbReference type="KEGG" id="sml:Smlt1145"/>
<evidence type="ECO:0000313" key="2">
    <source>
        <dbReference type="EMBL" id="CAQ44701.1"/>
    </source>
</evidence>
<dbReference type="Proteomes" id="UP000008840">
    <property type="component" value="Chromosome"/>
</dbReference>
<keyword evidence="2" id="KW-0812">Transmembrane</keyword>
<evidence type="ECO:0000256" key="1">
    <source>
        <dbReference type="SAM" id="MobiDB-lite"/>
    </source>
</evidence>
<sequence length="147" mass="15867">MLRPLRPRPLIHRKMGTAMRGQRPALASLLAWVAMLALLLGTLPLLPHGQAGMAVQMPLEERGGEGALQEEAPAKLRRCAAAPVKSAEKARPPLLLASQWLRTELELIPATPAMPGVRPDWPLAAPDTPWADAPGRRQQRGQAPPLA</sequence>
<evidence type="ECO:0000313" key="3">
    <source>
        <dbReference type="Proteomes" id="UP000008840"/>
    </source>
</evidence>
<protein>
    <submittedName>
        <fullName evidence="2">Transmembrane protein</fullName>
    </submittedName>
</protein>
<dbReference type="EMBL" id="AM743169">
    <property type="protein sequence ID" value="CAQ44701.1"/>
    <property type="molecule type" value="Genomic_DNA"/>
</dbReference>
<organism evidence="2 3">
    <name type="scientific">Stenotrophomonas maltophilia (strain K279a)</name>
    <dbReference type="NCBI Taxonomy" id="522373"/>
    <lineage>
        <taxon>Bacteria</taxon>
        <taxon>Pseudomonadati</taxon>
        <taxon>Pseudomonadota</taxon>
        <taxon>Gammaproteobacteria</taxon>
        <taxon>Lysobacterales</taxon>
        <taxon>Lysobacteraceae</taxon>
        <taxon>Stenotrophomonas</taxon>
        <taxon>Stenotrophomonas maltophilia group</taxon>
    </lineage>
</organism>
<feature type="region of interest" description="Disordered" evidence="1">
    <location>
        <begin position="116"/>
        <end position="147"/>
    </location>
</feature>